<dbReference type="PANTHER" id="PTHR45138:SF9">
    <property type="entry name" value="DIGUANYLATE CYCLASE DGCM-RELATED"/>
    <property type="match status" value="1"/>
</dbReference>
<keyword evidence="6" id="KW-1185">Reference proteome</keyword>
<keyword evidence="3" id="KW-0812">Transmembrane</keyword>
<dbReference type="Pfam" id="PF14827">
    <property type="entry name" value="dCache_3"/>
    <property type="match status" value="1"/>
</dbReference>
<comment type="caution">
    <text evidence="5">The sequence shown here is derived from an EMBL/GenBank/DDBJ whole genome shotgun (WGS) entry which is preliminary data.</text>
</comment>
<dbReference type="InterPro" id="IPR029150">
    <property type="entry name" value="dCache_3"/>
</dbReference>
<comment type="catalytic activity">
    <reaction evidence="2">
        <text>2 GTP = 3',3'-c-di-GMP + 2 diphosphate</text>
        <dbReference type="Rhea" id="RHEA:24898"/>
        <dbReference type="ChEBI" id="CHEBI:33019"/>
        <dbReference type="ChEBI" id="CHEBI:37565"/>
        <dbReference type="ChEBI" id="CHEBI:58805"/>
        <dbReference type="EC" id="2.7.7.65"/>
    </reaction>
</comment>
<keyword evidence="5" id="KW-0808">Transferase</keyword>
<accession>A0ABT7QUI8</accession>
<evidence type="ECO:0000256" key="3">
    <source>
        <dbReference type="SAM" id="Phobius"/>
    </source>
</evidence>
<dbReference type="InterPro" id="IPR029787">
    <property type="entry name" value="Nucleotide_cyclase"/>
</dbReference>
<protein>
    <recommendedName>
        <fullName evidence="1">diguanylate cyclase</fullName>
        <ecNumber evidence="1">2.7.7.65</ecNumber>
    </recommendedName>
</protein>
<evidence type="ECO:0000313" key="5">
    <source>
        <dbReference type="EMBL" id="MDM5264729.1"/>
    </source>
</evidence>
<dbReference type="InterPro" id="IPR050469">
    <property type="entry name" value="Diguanylate_Cyclase"/>
</dbReference>
<dbReference type="InterPro" id="IPR043128">
    <property type="entry name" value="Rev_trsase/Diguanyl_cyclase"/>
</dbReference>
<evidence type="ECO:0000313" key="6">
    <source>
        <dbReference type="Proteomes" id="UP001169066"/>
    </source>
</evidence>
<evidence type="ECO:0000256" key="1">
    <source>
        <dbReference type="ARBA" id="ARBA00012528"/>
    </source>
</evidence>
<dbReference type="Gene3D" id="3.30.70.270">
    <property type="match status" value="1"/>
</dbReference>
<feature type="transmembrane region" description="Helical" evidence="3">
    <location>
        <begin position="284"/>
        <end position="306"/>
    </location>
</feature>
<keyword evidence="5" id="KW-0548">Nucleotidyltransferase</keyword>
<dbReference type="Pfam" id="PF00990">
    <property type="entry name" value="GGDEF"/>
    <property type="match status" value="1"/>
</dbReference>
<feature type="domain" description="GGDEF" evidence="4">
    <location>
        <begin position="346"/>
        <end position="474"/>
    </location>
</feature>
<proteinExistence type="predicted"/>
<evidence type="ECO:0000259" key="4">
    <source>
        <dbReference type="PROSITE" id="PS50887"/>
    </source>
</evidence>
<dbReference type="CDD" id="cd01949">
    <property type="entry name" value="GGDEF"/>
    <property type="match status" value="1"/>
</dbReference>
<dbReference type="NCBIfam" id="TIGR00254">
    <property type="entry name" value="GGDEF"/>
    <property type="match status" value="1"/>
</dbReference>
<dbReference type="EC" id="2.7.7.65" evidence="1"/>
<keyword evidence="3" id="KW-0472">Membrane</keyword>
<sequence>MYEDKRAAVFERKVKVFNDVYNSTRKSYSKITKLLHDEIINTTEVIDLFKQAKDASPEEQQVIRLTLYKLLIPTYESLKSINIRQLHFHLPNVSSFLRFHKPEKYGDSLLGIRHSLEIVNKERRYVEGFEEGRIYNGFRYVYPLFDEEKRYIGSVETSLSFKALSNDIEETLGDEIDFILKKSIVEKKVWKEEQSNYITSQINDQYMNESGDAYIPIVSKYQKINQSISKEVTQKMQSQTGFSICKDQTIVTFIPISNVEGDRNAAYLISYENSEEISTIAKDALTLMVISTLILLILSMLIFVVLQKISKINEIATYDSLTGAYNRNTMSELLEYELERMERKHKPLSILYIDIDDFKSVNDKYGHEKGDFVLKEVVDLMIQKLRKSDRLGRWGGEEFLVMLPETDEEEAVLVAEKLREVISMGDYQIAREVTCSFGVATHIDEENLDSMIARADRYLYKAKKEGKNRVVSHL</sequence>
<dbReference type="PROSITE" id="PS50887">
    <property type="entry name" value="GGDEF"/>
    <property type="match status" value="1"/>
</dbReference>
<name>A0ABT7QUI8_9BACT</name>
<dbReference type="GO" id="GO:0052621">
    <property type="term" value="F:diguanylate cyclase activity"/>
    <property type="evidence" value="ECO:0007669"/>
    <property type="project" value="UniProtKB-EC"/>
</dbReference>
<keyword evidence="3" id="KW-1133">Transmembrane helix</keyword>
<dbReference type="RefSeq" id="WP_289402617.1">
    <property type="nucleotide sequence ID" value="NZ_JAQIBC010000013.1"/>
</dbReference>
<dbReference type="EMBL" id="JAQIBC010000013">
    <property type="protein sequence ID" value="MDM5264729.1"/>
    <property type="molecule type" value="Genomic_DNA"/>
</dbReference>
<dbReference type="Proteomes" id="UP001169066">
    <property type="component" value="Unassembled WGS sequence"/>
</dbReference>
<gene>
    <name evidence="5" type="ORF">PF327_11040</name>
</gene>
<dbReference type="SMART" id="SM00267">
    <property type="entry name" value="GGDEF"/>
    <property type="match status" value="1"/>
</dbReference>
<dbReference type="SUPFAM" id="SSF55073">
    <property type="entry name" value="Nucleotide cyclase"/>
    <property type="match status" value="1"/>
</dbReference>
<organism evidence="5 6">
    <name type="scientific">Sulfurovum xiamenensis</name>
    <dbReference type="NCBI Taxonomy" id="3019066"/>
    <lineage>
        <taxon>Bacteria</taxon>
        <taxon>Pseudomonadati</taxon>
        <taxon>Campylobacterota</taxon>
        <taxon>Epsilonproteobacteria</taxon>
        <taxon>Campylobacterales</taxon>
        <taxon>Sulfurovaceae</taxon>
        <taxon>Sulfurovum</taxon>
    </lineage>
</organism>
<evidence type="ECO:0000256" key="2">
    <source>
        <dbReference type="ARBA" id="ARBA00034247"/>
    </source>
</evidence>
<reference evidence="5" key="1">
    <citation type="submission" date="2023-01" db="EMBL/GenBank/DDBJ databases">
        <title>Sulfurovum sp. XTW-4 genome assembly.</title>
        <authorList>
            <person name="Wang J."/>
        </authorList>
    </citation>
    <scope>NUCLEOTIDE SEQUENCE</scope>
    <source>
        <strain evidence="5">XTW-4</strain>
    </source>
</reference>
<dbReference type="PANTHER" id="PTHR45138">
    <property type="entry name" value="REGULATORY COMPONENTS OF SENSORY TRANSDUCTION SYSTEM"/>
    <property type="match status" value="1"/>
</dbReference>
<dbReference type="InterPro" id="IPR000160">
    <property type="entry name" value="GGDEF_dom"/>
</dbReference>